<feature type="transmembrane region" description="Helical" evidence="7">
    <location>
        <begin position="340"/>
        <end position="360"/>
    </location>
</feature>
<feature type="transmembrane region" description="Helical" evidence="7">
    <location>
        <begin position="12"/>
        <end position="36"/>
    </location>
</feature>
<dbReference type="InterPro" id="IPR020846">
    <property type="entry name" value="MFS_dom"/>
</dbReference>
<dbReference type="PANTHER" id="PTHR42718:SF46">
    <property type="entry name" value="BLR6921 PROTEIN"/>
    <property type="match status" value="1"/>
</dbReference>
<dbReference type="Proteomes" id="UP001500301">
    <property type="component" value="Unassembled WGS sequence"/>
</dbReference>
<accession>A0ABP6V533</accession>
<evidence type="ECO:0000256" key="2">
    <source>
        <dbReference type="ARBA" id="ARBA00022448"/>
    </source>
</evidence>
<keyword evidence="4 7" id="KW-0812">Transmembrane</keyword>
<feature type="transmembrane region" description="Helical" evidence="7">
    <location>
        <begin position="274"/>
        <end position="294"/>
    </location>
</feature>
<name>A0ABP6V533_9ACTN</name>
<feature type="domain" description="Major facilitator superfamily (MFS) profile" evidence="8">
    <location>
        <begin position="13"/>
        <end position="459"/>
    </location>
</feature>
<protein>
    <submittedName>
        <fullName evidence="9">MFS transporter</fullName>
    </submittedName>
</protein>
<dbReference type="Gene3D" id="1.20.1250.20">
    <property type="entry name" value="MFS general substrate transporter like domains"/>
    <property type="match status" value="1"/>
</dbReference>
<evidence type="ECO:0000256" key="1">
    <source>
        <dbReference type="ARBA" id="ARBA00004651"/>
    </source>
</evidence>
<evidence type="ECO:0000256" key="4">
    <source>
        <dbReference type="ARBA" id="ARBA00022692"/>
    </source>
</evidence>
<keyword evidence="3" id="KW-1003">Cell membrane</keyword>
<dbReference type="PROSITE" id="PS50850">
    <property type="entry name" value="MFS"/>
    <property type="match status" value="1"/>
</dbReference>
<feature type="transmembrane region" description="Helical" evidence="7">
    <location>
        <begin position="366"/>
        <end position="389"/>
    </location>
</feature>
<evidence type="ECO:0000259" key="8">
    <source>
        <dbReference type="PROSITE" id="PS50850"/>
    </source>
</evidence>
<feature type="transmembrane region" description="Helical" evidence="7">
    <location>
        <begin position="48"/>
        <end position="67"/>
    </location>
</feature>
<feature type="transmembrane region" description="Helical" evidence="7">
    <location>
        <begin position="409"/>
        <end position="426"/>
    </location>
</feature>
<dbReference type="EMBL" id="BAABBB010000009">
    <property type="protein sequence ID" value="GAA3529097.1"/>
    <property type="molecule type" value="Genomic_DNA"/>
</dbReference>
<reference evidence="10" key="1">
    <citation type="journal article" date="2019" name="Int. J. Syst. Evol. Microbiol.">
        <title>The Global Catalogue of Microorganisms (GCM) 10K type strain sequencing project: providing services to taxonomists for standard genome sequencing and annotation.</title>
        <authorList>
            <consortium name="The Broad Institute Genomics Platform"/>
            <consortium name="The Broad Institute Genome Sequencing Center for Infectious Disease"/>
            <person name="Wu L."/>
            <person name="Ma J."/>
        </authorList>
    </citation>
    <scope>NUCLEOTIDE SEQUENCE [LARGE SCALE GENOMIC DNA]</scope>
    <source>
        <strain evidence="10">JCM 17460</strain>
    </source>
</reference>
<dbReference type="PANTHER" id="PTHR42718">
    <property type="entry name" value="MAJOR FACILITATOR SUPERFAMILY MULTIDRUG TRANSPORTER MFSC"/>
    <property type="match status" value="1"/>
</dbReference>
<evidence type="ECO:0000313" key="9">
    <source>
        <dbReference type="EMBL" id="GAA3529097.1"/>
    </source>
</evidence>
<feature type="transmembrane region" description="Helical" evidence="7">
    <location>
        <begin position="229"/>
        <end position="248"/>
    </location>
</feature>
<evidence type="ECO:0000313" key="10">
    <source>
        <dbReference type="Proteomes" id="UP001500301"/>
    </source>
</evidence>
<dbReference type="Gene3D" id="1.20.1720.10">
    <property type="entry name" value="Multidrug resistance protein D"/>
    <property type="match status" value="1"/>
</dbReference>
<gene>
    <name evidence="9" type="ORF">GCM10022263_17120</name>
</gene>
<dbReference type="Pfam" id="PF07690">
    <property type="entry name" value="MFS_1"/>
    <property type="match status" value="1"/>
</dbReference>
<keyword evidence="6 7" id="KW-0472">Membrane</keyword>
<keyword evidence="10" id="KW-1185">Reference proteome</keyword>
<feature type="transmembrane region" description="Helical" evidence="7">
    <location>
        <begin position="104"/>
        <end position="124"/>
    </location>
</feature>
<dbReference type="RefSeq" id="WP_308167178.1">
    <property type="nucleotide sequence ID" value="NZ_BAABBB010000009.1"/>
</dbReference>
<comment type="caution">
    <text evidence="9">The sequence shown here is derived from an EMBL/GenBank/DDBJ whole genome shotgun (WGS) entry which is preliminary data.</text>
</comment>
<feature type="transmembrane region" description="Helical" evidence="7">
    <location>
        <begin position="432"/>
        <end position="453"/>
    </location>
</feature>
<keyword evidence="2" id="KW-0813">Transport</keyword>
<sequence length="463" mass="46534">MPSTTTDRGTRAQFATLAAITIVTGVVSSLGAPLVPTVATEQHVSLSTAQWVLTAALLAGAVVTPVVGRLGTGRLRRPVLLGGLGVVLVGTVLSALPLGIGPMVAGRALQGVGMALAPLAFAVARDLWSGPELLSRLSLLSVATVSGAGLGYPVSSLVAEHLGISGAYLFGAVLIGTATVLAVRHLPAAPDGAPQPVDVVGAVLLCTGTLGFLLALSQGERWGWTDAPTVATGGSGLLLVATWVRWSVARSRRGRPTLVDLQLALRPGVRAPNAVTVAISVSLYGLFTLVVVLVQADGSAGFGLDAGLAVTGLALVPYAVASIASNRLALVMARGVGARLLLPLGCLVFGSSLLLLLGWHDTLGQAFLAMTLGGLGGGLTFSAMAMLIVPHVTPEETASAMAFNQLLRYLGFSVGSALTVALLAAYGGDAAAFRATALTMAGICLVAGALATLERTGAAGRAR</sequence>
<comment type="subcellular location">
    <subcellularLocation>
        <location evidence="1">Cell membrane</location>
        <topology evidence="1">Multi-pass membrane protein</topology>
    </subcellularLocation>
</comment>
<organism evidence="9 10">
    <name type="scientific">Nocardioides daeguensis</name>
    <dbReference type="NCBI Taxonomy" id="908359"/>
    <lineage>
        <taxon>Bacteria</taxon>
        <taxon>Bacillati</taxon>
        <taxon>Actinomycetota</taxon>
        <taxon>Actinomycetes</taxon>
        <taxon>Propionibacteriales</taxon>
        <taxon>Nocardioidaceae</taxon>
        <taxon>Nocardioides</taxon>
    </lineage>
</organism>
<evidence type="ECO:0000256" key="3">
    <source>
        <dbReference type="ARBA" id="ARBA00022475"/>
    </source>
</evidence>
<proteinExistence type="predicted"/>
<feature type="transmembrane region" description="Helical" evidence="7">
    <location>
        <begin position="167"/>
        <end position="187"/>
    </location>
</feature>
<evidence type="ECO:0000256" key="7">
    <source>
        <dbReference type="SAM" id="Phobius"/>
    </source>
</evidence>
<feature type="transmembrane region" description="Helical" evidence="7">
    <location>
        <begin position="79"/>
        <end position="98"/>
    </location>
</feature>
<feature type="transmembrane region" description="Helical" evidence="7">
    <location>
        <begin position="199"/>
        <end position="217"/>
    </location>
</feature>
<feature type="transmembrane region" description="Helical" evidence="7">
    <location>
        <begin position="136"/>
        <end position="155"/>
    </location>
</feature>
<evidence type="ECO:0000256" key="5">
    <source>
        <dbReference type="ARBA" id="ARBA00022989"/>
    </source>
</evidence>
<dbReference type="InterPro" id="IPR011701">
    <property type="entry name" value="MFS"/>
</dbReference>
<keyword evidence="5 7" id="KW-1133">Transmembrane helix</keyword>
<dbReference type="InterPro" id="IPR036259">
    <property type="entry name" value="MFS_trans_sf"/>
</dbReference>
<feature type="transmembrane region" description="Helical" evidence="7">
    <location>
        <begin position="306"/>
        <end position="328"/>
    </location>
</feature>
<dbReference type="SUPFAM" id="SSF103473">
    <property type="entry name" value="MFS general substrate transporter"/>
    <property type="match status" value="1"/>
</dbReference>
<evidence type="ECO:0000256" key="6">
    <source>
        <dbReference type="ARBA" id="ARBA00023136"/>
    </source>
</evidence>